<feature type="domain" description="HTH iclR-type" evidence="5">
    <location>
        <begin position="31"/>
        <end position="90"/>
    </location>
</feature>
<feature type="domain" description="IclR-ED" evidence="6">
    <location>
        <begin position="91"/>
        <end position="276"/>
    </location>
</feature>
<dbReference type="SMART" id="SM00346">
    <property type="entry name" value="HTH_ICLR"/>
    <property type="match status" value="1"/>
</dbReference>
<evidence type="ECO:0000256" key="3">
    <source>
        <dbReference type="ARBA" id="ARBA00023163"/>
    </source>
</evidence>
<evidence type="ECO:0000256" key="1">
    <source>
        <dbReference type="ARBA" id="ARBA00023015"/>
    </source>
</evidence>
<keyword evidence="8" id="KW-1185">Reference proteome</keyword>
<dbReference type="SUPFAM" id="SSF46785">
    <property type="entry name" value="Winged helix' DNA-binding domain"/>
    <property type="match status" value="1"/>
</dbReference>
<dbReference type="Pfam" id="PF01614">
    <property type="entry name" value="IclR_C"/>
    <property type="match status" value="1"/>
</dbReference>
<dbReference type="RefSeq" id="WP_377198305.1">
    <property type="nucleotide sequence ID" value="NZ_JBHUHF010000001.1"/>
</dbReference>
<dbReference type="Gene3D" id="3.30.450.40">
    <property type="match status" value="1"/>
</dbReference>
<evidence type="ECO:0000259" key="5">
    <source>
        <dbReference type="PROSITE" id="PS51077"/>
    </source>
</evidence>
<dbReference type="EMBL" id="JBHUHF010000001">
    <property type="protein sequence ID" value="MFD2026463.1"/>
    <property type="molecule type" value="Genomic_DNA"/>
</dbReference>
<dbReference type="SUPFAM" id="SSF55781">
    <property type="entry name" value="GAF domain-like"/>
    <property type="match status" value="1"/>
</dbReference>
<keyword evidence="2" id="KW-0238">DNA-binding</keyword>
<evidence type="ECO:0000313" key="8">
    <source>
        <dbReference type="Proteomes" id="UP001597338"/>
    </source>
</evidence>
<dbReference type="InterPro" id="IPR005471">
    <property type="entry name" value="Tscrpt_reg_IclR_N"/>
</dbReference>
<protein>
    <submittedName>
        <fullName evidence="7">IclR family transcriptional regulator</fullName>
    </submittedName>
</protein>
<dbReference type="InterPro" id="IPR050707">
    <property type="entry name" value="HTH_MetabolicPath_Reg"/>
</dbReference>
<name>A0ABW4V8V6_9MICO</name>
<evidence type="ECO:0000259" key="6">
    <source>
        <dbReference type="PROSITE" id="PS51078"/>
    </source>
</evidence>
<dbReference type="InterPro" id="IPR036390">
    <property type="entry name" value="WH_DNA-bd_sf"/>
</dbReference>
<keyword evidence="1" id="KW-0805">Transcription regulation</keyword>
<evidence type="ECO:0000256" key="2">
    <source>
        <dbReference type="ARBA" id="ARBA00023125"/>
    </source>
</evidence>
<dbReference type="PANTHER" id="PTHR30136">
    <property type="entry name" value="HELIX-TURN-HELIX TRANSCRIPTIONAL REGULATOR, ICLR FAMILY"/>
    <property type="match status" value="1"/>
</dbReference>
<reference evidence="8" key="1">
    <citation type="journal article" date="2019" name="Int. J. Syst. Evol. Microbiol.">
        <title>The Global Catalogue of Microorganisms (GCM) 10K type strain sequencing project: providing services to taxonomists for standard genome sequencing and annotation.</title>
        <authorList>
            <consortium name="The Broad Institute Genomics Platform"/>
            <consortium name="The Broad Institute Genome Sequencing Center for Infectious Disease"/>
            <person name="Wu L."/>
            <person name="Ma J."/>
        </authorList>
    </citation>
    <scope>NUCLEOTIDE SEQUENCE [LARGE SCALE GENOMIC DNA]</scope>
    <source>
        <strain evidence="8">CCM 7043</strain>
    </source>
</reference>
<dbReference type="InterPro" id="IPR036388">
    <property type="entry name" value="WH-like_DNA-bd_sf"/>
</dbReference>
<dbReference type="PROSITE" id="PS51078">
    <property type="entry name" value="ICLR_ED"/>
    <property type="match status" value="1"/>
</dbReference>
<dbReference type="InterPro" id="IPR014757">
    <property type="entry name" value="Tscrpt_reg_IclR_C"/>
</dbReference>
<evidence type="ECO:0000256" key="4">
    <source>
        <dbReference type="SAM" id="MobiDB-lite"/>
    </source>
</evidence>
<gene>
    <name evidence="7" type="ORF">ACFSL2_13170</name>
</gene>
<dbReference type="InterPro" id="IPR029016">
    <property type="entry name" value="GAF-like_dom_sf"/>
</dbReference>
<comment type="caution">
    <text evidence="7">The sequence shown here is derived from an EMBL/GenBank/DDBJ whole genome shotgun (WGS) entry which is preliminary data.</text>
</comment>
<dbReference type="Pfam" id="PF09339">
    <property type="entry name" value="HTH_IclR"/>
    <property type="match status" value="1"/>
</dbReference>
<dbReference type="Gene3D" id="1.10.10.10">
    <property type="entry name" value="Winged helix-like DNA-binding domain superfamily/Winged helix DNA-binding domain"/>
    <property type="match status" value="1"/>
</dbReference>
<evidence type="ECO:0000313" key="7">
    <source>
        <dbReference type="EMBL" id="MFD2026463.1"/>
    </source>
</evidence>
<proteinExistence type="predicted"/>
<organism evidence="7 8">
    <name type="scientific">Promicromonospora aerolata</name>
    <dbReference type="NCBI Taxonomy" id="195749"/>
    <lineage>
        <taxon>Bacteria</taxon>
        <taxon>Bacillati</taxon>
        <taxon>Actinomycetota</taxon>
        <taxon>Actinomycetes</taxon>
        <taxon>Micrococcales</taxon>
        <taxon>Promicromonosporaceae</taxon>
        <taxon>Promicromonospora</taxon>
    </lineage>
</organism>
<dbReference type="PANTHER" id="PTHR30136:SF24">
    <property type="entry name" value="HTH-TYPE TRANSCRIPTIONAL REPRESSOR ALLR"/>
    <property type="match status" value="1"/>
</dbReference>
<dbReference type="PROSITE" id="PS51077">
    <property type="entry name" value="HTH_ICLR"/>
    <property type="match status" value="1"/>
</dbReference>
<feature type="region of interest" description="Disordered" evidence="4">
    <location>
        <begin position="1"/>
        <end position="22"/>
    </location>
</feature>
<keyword evidence="3" id="KW-0804">Transcription</keyword>
<accession>A0ABW4V8V6</accession>
<dbReference type="Proteomes" id="UP001597338">
    <property type="component" value="Unassembled WGS sequence"/>
</dbReference>
<sequence length="279" mass="29508">MTGPAGVPAPSALDAPDPRAHDEIAAAPPGTQTLARGIAVVSAVARGRTRLREIAEETGVGRSTTHRLLQLLLATGYLRQLDDGAYALGPALIELGYQALQENPVTSIAAPVLRTLAERVHDTVHLAIEDRGQVLYLDKTPGTRGAVMRSQIGHRMPLTRTGIGKALLLDSPGRWSERFVAERPVGTGHGLDHDVLTAEAFVQVMEASAARGVAFDLEENEPGILCVAAPVRDTSGSIIAAISITATRPYMPPERLETLAPVVHDAATRISAGLGWRPS</sequence>